<organism evidence="2">
    <name type="scientific">bioreactor metagenome</name>
    <dbReference type="NCBI Taxonomy" id="1076179"/>
    <lineage>
        <taxon>unclassified sequences</taxon>
        <taxon>metagenomes</taxon>
        <taxon>ecological metagenomes</taxon>
    </lineage>
</organism>
<feature type="region of interest" description="Disordered" evidence="1">
    <location>
        <begin position="117"/>
        <end position="176"/>
    </location>
</feature>
<name>A0A644YSC8_9ZZZZ</name>
<gene>
    <name evidence="2" type="ORF">SDC9_75913</name>
</gene>
<feature type="compositionally biased region" description="Basic and acidic residues" evidence="1">
    <location>
        <begin position="122"/>
        <end position="143"/>
    </location>
</feature>
<accession>A0A644YSC8</accession>
<dbReference type="AlphaFoldDB" id="A0A644YSC8"/>
<evidence type="ECO:0000256" key="1">
    <source>
        <dbReference type="SAM" id="MobiDB-lite"/>
    </source>
</evidence>
<sequence>MSGAIPEKSLMQVITQTIDTFTSDGKNYDALINVLSLICLITILNRNHSQPAQVTATAAGNPLHKILGELTKGDGHSGGPSPDMLMSLLPLLNNPQLKSKLNPANISAIMGLVNSMGGNTSDKQEQIKPEKNTSKPEVKHDDPTAATVTASTPVTPAAAVTSSSESLAHVAETEDADRKGLGRYLNWKTNF</sequence>
<comment type="caution">
    <text evidence="2">The sequence shown here is derived from an EMBL/GenBank/DDBJ whole genome shotgun (WGS) entry which is preliminary data.</text>
</comment>
<dbReference type="EMBL" id="VSSQ01005495">
    <property type="protein sequence ID" value="MPM29373.1"/>
    <property type="molecule type" value="Genomic_DNA"/>
</dbReference>
<protein>
    <submittedName>
        <fullName evidence="2">Uncharacterized protein</fullName>
    </submittedName>
</protein>
<evidence type="ECO:0000313" key="2">
    <source>
        <dbReference type="EMBL" id="MPM29373.1"/>
    </source>
</evidence>
<feature type="compositionally biased region" description="Low complexity" evidence="1">
    <location>
        <begin position="144"/>
        <end position="164"/>
    </location>
</feature>
<reference evidence="2" key="1">
    <citation type="submission" date="2019-08" db="EMBL/GenBank/DDBJ databases">
        <authorList>
            <person name="Kucharzyk K."/>
            <person name="Murdoch R.W."/>
            <person name="Higgins S."/>
            <person name="Loffler F."/>
        </authorList>
    </citation>
    <scope>NUCLEOTIDE SEQUENCE</scope>
</reference>
<proteinExistence type="predicted"/>